<dbReference type="InterPro" id="IPR050561">
    <property type="entry name" value="PTP"/>
</dbReference>
<keyword evidence="1" id="KW-0378">Hydrolase</keyword>
<dbReference type="InterPro" id="IPR000387">
    <property type="entry name" value="Tyr_Pase_dom"/>
</dbReference>
<dbReference type="SUPFAM" id="SSF52799">
    <property type="entry name" value="(Phosphotyrosine protein) phosphatases II"/>
    <property type="match status" value="1"/>
</dbReference>
<evidence type="ECO:0000256" key="1">
    <source>
        <dbReference type="ARBA" id="ARBA00022801"/>
    </source>
</evidence>
<evidence type="ECO:0000313" key="4">
    <source>
        <dbReference type="Proteomes" id="UP001479436"/>
    </source>
</evidence>
<dbReference type="InterPro" id="IPR016130">
    <property type="entry name" value="Tyr_Pase_AS"/>
</dbReference>
<protein>
    <recommendedName>
        <fullName evidence="2">Tyrosine specific protein phosphatases domain-containing protein</fullName>
    </recommendedName>
</protein>
<sequence length="225" mass="24843">MLSATLMALDSLIAEYPSNPTPYSNWVIPGKVLCGAYPMVRDKNESRDHLRSLLAAGVTTFVCLQEQSELNMLPDYKSEVMDLHKELGGEKTCRSIQFVHFPIRDGSILHDVLLNSLISVLEQRVFKNNELLYVHCWGGHGRTGTLVACMLAKYYGLHADLALELTQRLHDTRQDKVISKSPETRVQVSQVRRIVGKYSIARTAPPATAVSAVTPPNSSIGAVPG</sequence>
<dbReference type="Proteomes" id="UP001479436">
    <property type="component" value="Unassembled WGS sequence"/>
</dbReference>
<dbReference type="InterPro" id="IPR057023">
    <property type="entry name" value="PTP-SAK"/>
</dbReference>
<dbReference type="EMBL" id="JASJQH010006916">
    <property type="protein sequence ID" value="KAK9727629.1"/>
    <property type="molecule type" value="Genomic_DNA"/>
</dbReference>
<name>A0ABR2W9C7_9FUNG</name>
<dbReference type="PROSITE" id="PS00383">
    <property type="entry name" value="TYR_PHOSPHATASE_1"/>
    <property type="match status" value="1"/>
</dbReference>
<gene>
    <name evidence="3" type="ORF">K7432_001713</name>
</gene>
<keyword evidence="4" id="KW-1185">Reference proteome</keyword>
<organism evidence="3 4">
    <name type="scientific">Basidiobolus ranarum</name>
    <dbReference type="NCBI Taxonomy" id="34480"/>
    <lineage>
        <taxon>Eukaryota</taxon>
        <taxon>Fungi</taxon>
        <taxon>Fungi incertae sedis</taxon>
        <taxon>Zoopagomycota</taxon>
        <taxon>Entomophthoromycotina</taxon>
        <taxon>Basidiobolomycetes</taxon>
        <taxon>Basidiobolales</taxon>
        <taxon>Basidiobolaceae</taxon>
        <taxon>Basidiobolus</taxon>
    </lineage>
</organism>
<accession>A0ABR2W9C7</accession>
<comment type="caution">
    <text evidence="3">The sequence shown here is derived from an EMBL/GenBank/DDBJ whole genome shotgun (WGS) entry which is preliminary data.</text>
</comment>
<dbReference type="Pfam" id="PF22784">
    <property type="entry name" value="PTP-SAK"/>
    <property type="match status" value="1"/>
</dbReference>
<evidence type="ECO:0000259" key="2">
    <source>
        <dbReference type="PROSITE" id="PS50056"/>
    </source>
</evidence>
<dbReference type="InterPro" id="IPR029021">
    <property type="entry name" value="Prot-tyrosine_phosphatase-like"/>
</dbReference>
<reference evidence="3 4" key="1">
    <citation type="submission" date="2023-04" db="EMBL/GenBank/DDBJ databases">
        <title>Genome of Basidiobolus ranarum AG-B5.</title>
        <authorList>
            <person name="Stajich J.E."/>
            <person name="Carter-House D."/>
            <person name="Gryganskyi A."/>
        </authorList>
    </citation>
    <scope>NUCLEOTIDE SEQUENCE [LARGE SCALE GENOMIC DNA]</scope>
    <source>
        <strain evidence="3 4">AG-B5</strain>
    </source>
</reference>
<evidence type="ECO:0000313" key="3">
    <source>
        <dbReference type="EMBL" id="KAK9727629.1"/>
    </source>
</evidence>
<feature type="domain" description="Tyrosine specific protein phosphatases" evidence="2">
    <location>
        <begin position="111"/>
        <end position="176"/>
    </location>
</feature>
<dbReference type="Gene3D" id="3.90.190.10">
    <property type="entry name" value="Protein tyrosine phosphatase superfamily"/>
    <property type="match status" value="1"/>
</dbReference>
<proteinExistence type="predicted"/>
<dbReference type="PANTHER" id="PTHR23339">
    <property type="entry name" value="TYROSINE SPECIFIC PROTEIN PHOSPHATASE AND DUAL SPECIFICITY PROTEIN PHOSPHATASE"/>
    <property type="match status" value="1"/>
</dbReference>
<dbReference type="PROSITE" id="PS50056">
    <property type="entry name" value="TYR_PHOSPHATASE_2"/>
    <property type="match status" value="1"/>
</dbReference>